<accession>A0A6P8GZY7</accession>
<feature type="chain" id="PRO_5027641141" evidence="1">
    <location>
        <begin position="26"/>
        <end position="175"/>
    </location>
</feature>
<feature type="domain" description="VWFC" evidence="2">
    <location>
        <begin position="29"/>
        <end position="99"/>
    </location>
</feature>
<dbReference type="OrthoDB" id="5967717at2759"/>
<dbReference type="InterPro" id="IPR001007">
    <property type="entry name" value="VWF_dom"/>
</dbReference>
<dbReference type="GeneID" id="116286641"/>
<dbReference type="KEGG" id="aten:116286641"/>
<evidence type="ECO:0000256" key="1">
    <source>
        <dbReference type="SAM" id="SignalP"/>
    </source>
</evidence>
<evidence type="ECO:0000313" key="4">
    <source>
        <dbReference type="RefSeq" id="XP_031549053.1"/>
    </source>
</evidence>
<organism evidence="3 4">
    <name type="scientific">Actinia tenebrosa</name>
    <name type="common">Australian red waratah sea anemone</name>
    <dbReference type="NCBI Taxonomy" id="6105"/>
    <lineage>
        <taxon>Eukaryota</taxon>
        <taxon>Metazoa</taxon>
        <taxon>Cnidaria</taxon>
        <taxon>Anthozoa</taxon>
        <taxon>Hexacorallia</taxon>
        <taxon>Actiniaria</taxon>
        <taxon>Actiniidae</taxon>
        <taxon>Actinia</taxon>
    </lineage>
</organism>
<dbReference type="InParanoid" id="A0A6P8GZY7"/>
<sequence>MAFSHGLVFAPVLIAFACLYSGARSQDVCVIYGKTYKAGESFIDEGCTAKCQCHSGGGISCVSLCPPSRVACKVGETIKYKKDPVASSDGRCFCSVPYCAKANVCDVDGVKYEAGQRFTNKACTGQCTCHSGGHISCVSLCPPHQILCPPGKKESSKKVPAGNDGRCFCDFPICV</sequence>
<dbReference type="AlphaFoldDB" id="A0A6P8GZY7"/>
<dbReference type="RefSeq" id="XP_031549053.1">
    <property type="nucleotide sequence ID" value="XM_031693193.1"/>
</dbReference>
<dbReference type="Pfam" id="PF12714">
    <property type="entry name" value="TILa"/>
    <property type="match status" value="1"/>
</dbReference>
<gene>
    <name evidence="4" type="primary">LOC116286641</name>
</gene>
<keyword evidence="3" id="KW-1185">Reference proteome</keyword>
<dbReference type="Proteomes" id="UP000515163">
    <property type="component" value="Unplaced"/>
</dbReference>
<evidence type="ECO:0000313" key="3">
    <source>
        <dbReference type="Proteomes" id="UP000515163"/>
    </source>
</evidence>
<feature type="domain" description="VWFC" evidence="2">
    <location>
        <begin position="105"/>
        <end position="167"/>
    </location>
</feature>
<name>A0A6P8GZY7_ACTTE</name>
<feature type="signal peptide" evidence="1">
    <location>
        <begin position="1"/>
        <end position="25"/>
    </location>
</feature>
<protein>
    <submittedName>
        <fullName evidence="4">Cysteine-rich motor neuron 1 protein-like</fullName>
    </submittedName>
</protein>
<evidence type="ECO:0000259" key="2">
    <source>
        <dbReference type="SMART" id="SM00214"/>
    </source>
</evidence>
<dbReference type="InterPro" id="IPR025615">
    <property type="entry name" value="TILa_dom"/>
</dbReference>
<dbReference type="SMART" id="SM00214">
    <property type="entry name" value="VWC"/>
    <property type="match status" value="2"/>
</dbReference>
<proteinExistence type="predicted"/>
<reference evidence="4" key="1">
    <citation type="submission" date="2025-08" db="UniProtKB">
        <authorList>
            <consortium name="RefSeq"/>
        </authorList>
    </citation>
    <scope>IDENTIFICATION</scope>
    <source>
        <tissue evidence="4">Tentacle</tissue>
    </source>
</reference>
<keyword evidence="1" id="KW-0732">Signal</keyword>